<proteinExistence type="predicted"/>
<keyword evidence="11" id="KW-1208">Phospholipid metabolism</keyword>
<feature type="transmembrane region" description="Helical" evidence="12">
    <location>
        <begin position="121"/>
        <end position="140"/>
    </location>
</feature>
<keyword evidence="10" id="KW-0594">Phospholipid biosynthesis</keyword>
<evidence type="ECO:0000256" key="1">
    <source>
        <dbReference type="ARBA" id="ARBA00004651"/>
    </source>
</evidence>
<evidence type="ECO:0000256" key="11">
    <source>
        <dbReference type="ARBA" id="ARBA00023264"/>
    </source>
</evidence>
<keyword evidence="7 12" id="KW-1133">Transmembrane helix</keyword>
<dbReference type="PANTHER" id="PTHR46382">
    <property type="entry name" value="PHOSPHATIDATE CYTIDYLYLTRANSFERASE"/>
    <property type="match status" value="1"/>
</dbReference>
<evidence type="ECO:0000256" key="8">
    <source>
        <dbReference type="ARBA" id="ARBA00023098"/>
    </source>
</evidence>
<keyword evidence="5 12" id="KW-0812">Transmembrane</keyword>
<evidence type="ECO:0000256" key="7">
    <source>
        <dbReference type="ARBA" id="ARBA00022989"/>
    </source>
</evidence>
<dbReference type="AlphaFoldDB" id="A0A382DU21"/>
<keyword evidence="4" id="KW-0808">Transferase</keyword>
<evidence type="ECO:0000313" key="13">
    <source>
        <dbReference type="EMBL" id="SVB41582.1"/>
    </source>
</evidence>
<reference evidence="13" key="1">
    <citation type="submission" date="2018-05" db="EMBL/GenBank/DDBJ databases">
        <authorList>
            <person name="Lanie J.A."/>
            <person name="Ng W.-L."/>
            <person name="Kazmierczak K.M."/>
            <person name="Andrzejewski T.M."/>
            <person name="Davidsen T.M."/>
            <person name="Wayne K.J."/>
            <person name="Tettelin H."/>
            <person name="Glass J.I."/>
            <person name="Rusch D."/>
            <person name="Podicherti R."/>
            <person name="Tsui H.-C.T."/>
            <person name="Winkler M.E."/>
        </authorList>
    </citation>
    <scope>NUCLEOTIDE SEQUENCE</scope>
</reference>
<dbReference type="GO" id="GO:0004605">
    <property type="term" value="F:phosphatidate cytidylyltransferase activity"/>
    <property type="evidence" value="ECO:0007669"/>
    <property type="project" value="TreeGrafter"/>
</dbReference>
<dbReference type="EMBL" id="UINC01040967">
    <property type="protein sequence ID" value="SVB41582.1"/>
    <property type="molecule type" value="Genomic_DNA"/>
</dbReference>
<evidence type="ECO:0000256" key="9">
    <source>
        <dbReference type="ARBA" id="ARBA00023136"/>
    </source>
</evidence>
<evidence type="ECO:0000256" key="2">
    <source>
        <dbReference type="ARBA" id="ARBA00022475"/>
    </source>
</evidence>
<feature type="transmembrane region" description="Helical" evidence="12">
    <location>
        <begin position="265"/>
        <end position="284"/>
    </location>
</feature>
<keyword evidence="9 12" id="KW-0472">Membrane</keyword>
<keyword evidence="3" id="KW-0444">Lipid biosynthesis</keyword>
<keyword evidence="8" id="KW-0443">Lipid metabolism</keyword>
<dbReference type="GO" id="GO:0005886">
    <property type="term" value="C:plasma membrane"/>
    <property type="evidence" value="ECO:0007669"/>
    <property type="project" value="UniProtKB-SubCell"/>
</dbReference>
<feature type="transmembrane region" description="Helical" evidence="12">
    <location>
        <begin position="191"/>
        <end position="212"/>
    </location>
</feature>
<keyword evidence="2" id="KW-1003">Cell membrane</keyword>
<feature type="transmembrane region" description="Helical" evidence="12">
    <location>
        <begin position="152"/>
        <end position="171"/>
    </location>
</feature>
<gene>
    <name evidence="13" type="ORF">METZ01_LOCUS194436</name>
</gene>
<keyword evidence="6" id="KW-0548">Nucleotidyltransferase</keyword>
<evidence type="ECO:0008006" key="14">
    <source>
        <dbReference type="Google" id="ProtNLM"/>
    </source>
</evidence>
<accession>A0A382DU21</accession>
<evidence type="ECO:0000256" key="10">
    <source>
        <dbReference type="ARBA" id="ARBA00023209"/>
    </source>
</evidence>
<name>A0A382DU21_9ZZZZ</name>
<evidence type="ECO:0000256" key="4">
    <source>
        <dbReference type="ARBA" id="ARBA00022679"/>
    </source>
</evidence>
<feature type="transmembrane region" description="Helical" evidence="12">
    <location>
        <begin position="86"/>
        <end position="109"/>
    </location>
</feature>
<evidence type="ECO:0000256" key="3">
    <source>
        <dbReference type="ARBA" id="ARBA00022516"/>
    </source>
</evidence>
<feature type="transmembrane region" description="Helical" evidence="12">
    <location>
        <begin position="22"/>
        <end position="45"/>
    </location>
</feature>
<protein>
    <recommendedName>
        <fullName evidence="14">Phosphatidate cytidylyltransferase</fullName>
    </recommendedName>
</protein>
<dbReference type="Pfam" id="PF01148">
    <property type="entry name" value="CTP_transf_1"/>
    <property type="match status" value="1"/>
</dbReference>
<sequence>MNQLSNNRTIINVIGIPTITYLLWQGGLPFALFVLLVMMIGINEFYRLTTTKDQSPIKIFGYIFTFILAGYYFLLSNINELQFYTFLSNGATAPLLTVLCISIVILFVFEMKRNVINPTRNIAITLLGVMYVPLLLGTLISLRNLDSEQNTNFTICMILSIWICDSAAFVFGMKWGKKKILPRISPNKSWVGCIAGLLSAIVFFLASSYHGFLPDLSNLDILALSIITGFFGQAGDFAESLIKRDLGVKDSGTILLGHGGVLDRFDSIIFSSPLTFAYLTFIYFPRVS</sequence>
<organism evidence="13">
    <name type="scientific">marine metagenome</name>
    <dbReference type="NCBI Taxonomy" id="408172"/>
    <lineage>
        <taxon>unclassified sequences</taxon>
        <taxon>metagenomes</taxon>
        <taxon>ecological metagenomes</taxon>
    </lineage>
</organism>
<evidence type="ECO:0000256" key="12">
    <source>
        <dbReference type="SAM" id="Phobius"/>
    </source>
</evidence>
<evidence type="ECO:0000256" key="6">
    <source>
        <dbReference type="ARBA" id="ARBA00022695"/>
    </source>
</evidence>
<feature type="transmembrane region" description="Helical" evidence="12">
    <location>
        <begin position="57"/>
        <end position="74"/>
    </location>
</feature>
<comment type="subcellular location">
    <subcellularLocation>
        <location evidence="1">Cell membrane</location>
        <topology evidence="1">Multi-pass membrane protein</topology>
    </subcellularLocation>
</comment>
<dbReference type="GO" id="GO:0016024">
    <property type="term" value="P:CDP-diacylglycerol biosynthetic process"/>
    <property type="evidence" value="ECO:0007669"/>
    <property type="project" value="TreeGrafter"/>
</dbReference>
<evidence type="ECO:0000256" key="5">
    <source>
        <dbReference type="ARBA" id="ARBA00022692"/>
    </source>
</evidence>
<dbReference type="PANTHER" id="PTHR46382:SF1">
    <property type="entry name" value="PHOSPHATIDATE CYTIDYLYLTRANSFERASE"/>
    <property type="match status" value="1"/>
</dbReference>